<feature type="compositionally biased region" description="Polar residues" evidence="1">
    <location>
        <begin position="294"/>
        <end position="303"/>
    </location>
</feature>
<feature type="compositionally biased region" description="Basic and acidic residues" evidence="1">
    <location>
        <begin position="465"/>
        <end position="478"/>
    </location>
</feature>
<dbReference type="InterPro" id="IPR029058">
    <property type="entry name" value="AB_hydrolase_fold"/>
</dbReference>
<dbReference type="Gene3D" id="3.40.50.1820">
    <property type="entry name" value="alpha/beta hydrolase"/>
    <property type="match status" value="1"/>
</dbReference>
<feature type="region of interest" description="Disordered" evidence="1">
    <location>
        <begin position="406"/>
        <end position="560"/>
    </location>
</feature>
<keyword evidence="5" id="KW-1185">Reference proteome</keyword>
<feature type="compositionally biased region" description="Basic and acidic residues" evidence="1">
    <location>
        <begin position="515"/>
        <end position="542"/>
    </location>
</feature>
<dbReference type="VEuPathDB" id="ToxoDB:EPH_0036240"/>
<name>U6GRX4_9EIME</name>
<feature type="region of interest" description="Disordered" evidence="1">
    <location>
        <begin position="127"/>
        <end position="153"/>
    </location>
</feature>
<dbReference type="AlphaFoldDB" id="U6GRX4"/>
<protein>
    <recommendedName>
        <fullName evidence="3">Fungal lipase-type domain-containing protein</fullName>
    </recommendedName>
</protein>
<sequence>MLPTEARKMVWTFGFPSSLRFVFVLLIINAAGVIGMGLFEEELKSYPIVGIPAADATRSVVGPLHSDTAPRGALYNEERVHIRPDGTIVFDCPRSVCGTDFYFGRVSREEEGHQSYKKVVDKNDTSRASYMRGADPSMATAPAERRSQTPTGEPLLKDLVHTTDMSWLGTDEKLHQLAFTKNSACVKVCETVQTYPERLLQGFPGHVHPDHPSYVQLPIYSYFRKAGAEVAFPKDAPTIFQPRIYDGNIPVDRKSSSSKFDFFALAAELIFGSKGEAQRRVYESGSTDPGVDSGTPQKSNISKEGSDLQKEELQDEKPQLPENQDDSASGRTTGGATEEWKREMYRAWHCLWILNLVAYEASDIWNWVQNHKARTFIFPPWKVIDVGVLRTAESVPMRWRDLSPRFHVDPNMESSSEQPSQPELTPGNDGVHTESGVAMGTSKNGENISHQGNLEEGVGPSFSSRAHEQDAAVADRHPKASSRLNSADSGEAAKPHSDSLREKFSTVLSTARFKGQREASKPHKTIDADVSNREEVGEKQDADVLAGRPSGIEDGTSSQNEVPEGCISYLTDMSLFKKFGWPGGRLVSAGPSGNRTLDETVSTTDEWVDGSWRPKIIGSNVKCLPVVHPDTCGLTASFSRVHESPWVWRLERDESAMPSKRADNLDYADTVWIFRGTFVSKQWLLNGMGVAVPYRTLSKRGRFHYGLTYLFDKAVRPLMEKYLESLEHQIRGRKTPLVVVFSGHSLGAAIAEMSSWYFAKRAKTLVDKNLLQIRTVAFGSPSWGDKMAYEDLLASGVIAQEINMDIDPVAVLFGEEDLTKLSHRKPFMMKREDLDKTYLQADSDLAAFGCNVLRSGEGRHAPLADAVSHLVGHPRNAALRKAHEQLSSVLRRVDADRAAEEGS</sequence>
<feature type="transmembrane region" description="Helical" evidence="2">
    <location>
        <begin position="21"/>
        <end position="39"/>
    </location>
</feature>
<feature type="compositionally biased region" description="Polar residues" evidence="1">
    <location>
        <begin position="326"/>
        <end position="335"/>
    </location>
</feature>
<reference evidence="4" key="1">
    <citation type="submission" date="2013-10" db="EMBL/GenBank/DDBJ databases">
        <title>Genomic analysis of the causative agents of coccidiosis in chickens.</title>
        <authorList>
            <person name="Reid A.J."/>
            <person name="Blake D."/>
            <person name="Billington K."/>
            <person name="Browne H."/>
            <person name="Dunn M."/>
            <person name="Hung S."/>
            <person name="Kawahara F."/>
            <person name="Miranda-Saavedra D."/>
            <person name="Mourier T."/>
            <person name="Nagra H."/>
            <person name="Otto T.D."/>
            <person name="Rawlings N."/>
            <person name="Sanchez A."/>
            <person name="Sanders M."/>
            <person name="Subramaniam C."/>
            <person name="Tay Y."/>
            <person name="Dear P."/>
            <person name="Doerig C."/>
            <person name="Gruber A."/>
            <person name="Parkinson J."/>
            <person name="Shirley M."/>
            <person name="Wan K.L."/>
            <person name="Berriman M."/>
            <person name="Tomley F."/>
            <person name="Pain A."/>
        </authorList>
    </citation>
    <scope>NUCLEOTIDE SEQUENCE [LARGE SCALE GENOMIC DNA]</scope>
    <source>
        <strain evidence="4">Houghton</strain>
    </source>
</reference>
<feature type="compositionally biased region" description="Basic and acidic residues" evidence="1">
    <location>
        <begin position="304"/>
        <end position="319"/>
    </location>
</feature>
<keyword evidence="2" id="KW-0472">Membrane</keyword>
<dbReference type="Pfam" id="PF01764">
    <property type="entry name" value="Lipase_3"/>
    <property type="match status" value="1"/>
</dbReference>
<feature type="compositionally biased region" description="Polar residues" evidence="1">
    <location>
        <begin position="441"/>
        <end position="452"/>
    </location>
</feature>
<feature type="domain" description="Fungal lipase-type" evidence="3">
    <location>
        <begin position="673"/>
        <end position="811"/>
    </location>
</feature>
<dbReference type="EMBL" id="HG692035">
    <property type="protein sequence ID" value="CDI81349.1"/>
    <property type="molecule type" value="Genomic_DNA"/>
</dbReference>
<feature type="compositionally biased region" description="Basic and acidic residues" evidence="1">
    <location>
        <begin position="491"/>
        <end position="504"/>
    </location>
</feature>
<keyword evidence="2" id="KW-1133">Transmembrane helix</keyword>
<organism evidence="4 5">
    <name type="scientific">Eimeria praecox</name>
    <dbReference type="NCBI Taxonomy" id="51316"/>
    <lineage>
        <taxon>Eukaryota</taxon>
        <taxon>Sar</taxon>
        <taxon>Alveolata</taxon>
        <taxon>Apicomplexa</taxon>
        <taxon>Conoidasida</taxon>
        <taxon>Coccidia</taxon>
        <taxon>Eucoccidiorida</taxon>
        <taxon>Eimeriorina</taxon>
        <taxon>Eimeriidae</taxon>
        <taxon>Eimeria</taxon>
    </lineage>
</organism>
<accession>U6GRX4</accession>
<dbReference type="SUPFAM" id="SSF53474">
    <property type="entry name" value="alpha/beta-Hydrolases"/>
    <property type="match status" value="1"/>
</dbReference>
<feature type="compositionally biased region" description="Low complexity" evidence="1">
    <location>
        <begin position="413"/>
        <end position="423"/>
    </location>
</feature>
<feature type="region of interest" description="Disordered" evidence="1">
    <location>
        <begin position="281"/>
        <end position="336"/>
    </location>
</feature>
<evidence type="ECO:0000259" key="3">
    <source>
        <dbReference type="Pfam" id="PF01764"/>
    </source>
</evidence>
<dbReference type="InterPro" id="IPR002921">
    <property type="entry name" value="Fungal_lipase-type"/>
</dbReference>
<reference evidence="4" key="2">
    <citation type="submission" date="2013-10" db="EMBL/GenBank/DDBJ databases">
        <authorList>
            <person name="Aslett M."/>
        </authorList>
    </citation>
    <scope>NUCLEOTIDE SEQUENCE [LARGE SCALE GENOMIC DNA]</scope>
    <source>
        <strain evidence="4">Houghton</strain>
    </source>
</reference>
<evidence type="ECO:0000313" key="4">
    <source>
        <dbReference type="EMBL" id="CDI81349.1"/>
    </source>
</evidence>
<evidence type="ECO:0000256" key="2">
    <source>
        <dbReference type="SAM" id="Phobius"/>
    </source>
</evidence>
<dbReference type="OrthoDB" id="426718at2759"/>
<evidence type="ECO:0000313" key="5">
    <source>
        <dbReference type="Proteomes" id="UP000018201"/>
    </source>
</evidence>
<evidence type="ECO:0000256" key="1">
    <source>
        <dbReference type="SAM" id="MobiDB-lite"/>
    </source>
</evidence>
<keyword evidence="2" id="KW-0812">Transmembrane</keyword>
<proteinExistence type="predicted"/>
<gene>
    <name evidence="4" type="ORF">EPH_0036240</name>
</gene>
<dbReference type="GO" id="GO:0006629">
    <property type="term" value="P:lipid metabolic process"/>
    <property type="evidence" value="ECO:0007669"/>
    <property type="project" value="InterPro"/>
</dbReference>
<dbReference type="Proteomes" id="UP000018201">
    <property type="component" value="Unassembled WGS sequence"/>
</dbReference>